<dbReference type="AlphaFoldDB" id="A0A3N6UNG8"/>
<keyword evidence="5" id="KW-0472">Membrane</keyword>
<dbReference type="GO" id="GO:1904659">
    <property type="term" value="P:D-glucose transmembrane transport"/>
    <property type="evidence" value="ECO:0007669"/>
    <property type="project" value="TreeGrafter"/>
</dbReference>
<reference evidence="6 7" key="1">
    <citation type="submission" date="2018-10" db="EMBL/GenBank/DDBJ databases">
        <title>Draft genome sequence for the type isolate of Erwinia psidii, agent causal of bacterial blight in guava (Psidium guajava) and wilt and die-back of Eucalyptus spp.</title>
        <authorList>
            <person name="Hermenegildo P.S."/>
            <person name="Santos S.A."/>
            <person name="Guimaraes L.M.S."/>
            <person name="Vidigal P.M.P."/>
            <person name="Pereira I.C."/>
            <person name="Badel J.L."/>
            <person name="Alfenas-Zerbini P."/>
            <person name="Ferreira M.A.S.V."/>
            <person name="Alfenas A.C."/>
        </authorList>
    </citation>
    <scope>NUCLEOTIDE SEQUENCE [LARGE SCALE GENOMIC DNA]</scope>
    <source>
        <strain evidence="6 7">IBSBF 435</strain>
    </source>
</reference>
<sequence length="87" mass="9468">MVFLLIAFLDGVAGAFQIPTLSLYLSTELNASLAAVGRCHAVNAAIGIGVRTLSDRLKVRRHLLMFCYLMVVLNSLAFASAAIIYFY</sequence>
<evidence type="ECO:0000256" key="2">
    <source>
        <dbReference type="ARBA" id="ARBA00022448"/>
    </source>
</evidence>
<dbReference type="EMBL" id="RHHM01000011">
    <property type="protein sequence ID" value="RQM37489.1"/>
    <property type="molecule type" value="Genomic_DNA"/>
</dbReference>
<dbReference type="GO" id="GO:0005351">
    <property type="term" value="F:carbohydrate:proton symporter activity"/>
    <property type="evidence" value="ECO:0007669"/>
    <property type="project" value="TreeGrafter"/>
</dbReference>
<evidence type="ECO:0000256" key="4">
    <source>
        <dbReference type="ARBA" id="ARBA00022597"/>
    </source>
</evidence>
<name>A0A3N6UNG8_9GAMM</name>
<dbReference type="PANTHER" id="PTHR23535:SF2">
    <property type="entry name" value="SUGAR EFFLUX TRANSPORTER A-RELATED"/>
    <property type="match status" value="1"/>
</dbReference>
<keyword evidence="7" id="KW-1185">Reference proteome</keyword>
<keyword evidence="3" id="KW-1003">Cell membrane</keyword>
<dbReference type="PANTHER" id="PTHR23535">
    <property type="entry name" value="SUGAR EFFLUX TRANSPORTER A-RELATED"/>
    <property type="match status" value="1"/>
</dbReference>
<evidence type="ECO:0000256" key="5">
    <source>
        <dbReference type="SAM" id="Phobius"/>
    </source>
</evidence>
<dbReference type="GO" id="GO:0015767">
    <property type="term" value="P:lactose transport"/>
    <property type="evidence" value="ECO:0007669"/>
    <property type="project" value="TreeGrafter"/>
</dbReference>
<keyword evidence="5" id="KW-0812">Transmembrane</keyword>
<proteinExistence type="predicted"/>
<comment type="subcellular location">
    <subcellularLocation>
        <location evidence="1">Cell membrane</location>
        <topology evidence="1">Multi-pass membrane protein</topology>
    </subcellularLocation>
</comment>
<evidence type="ECO:0000256" key="3">
    <source>
        <dbReference type="ARBA" id="ARBA00022475"/>
    </source>
</evidence>
<evidence type="ECO:0000256" key="1">
    <source>
        <dbReference type="ARBA" id="ARBA00004651"/>
    </source>
</evidence>
<comment type="caution">
    <text evidence="6">The sequence shown here is derived from an EMBL/GenBank/DDBJ whole genome shotgun (WGS) entry which is preliminary data.</text>
</comment>
<dbReference type="GO" id="GO:0036448">
    <property type="term" value="P:cellular response to glucose-phosphate stress"/>
    <property type="evidence" value="ECO:0007669"/>
    <property type="project" value="TreeGrafter"/>
</dbReference>
<keyword evidence="2" id="KW-0813">Transport</keyword>
<accession>A0A3N6UNG8</accession>
<keyword evidence="5" id="KW-1133">Transmembrane helix</keyword>
<feature type="transmembrane region" description="Helical" evidence="5">
    <location>
        <begin position="62"/>
        <end position="86"/>
    </location>
</feature>
<dbReference type="Proteomes" id="UP000279457">
    <property type="component" value="Unassembled WGS sequence"/>
</dbReference>
<organism evidence="6 7">
    <name type="scientific">Erwinia psidii</name>
    <dbReference type="NCBI Taxonomy" id="69224"/>
    <lineage>
        <taxon>Bacteria</taxon>
        <taxon>Pseudomonadati</taxon>
        <taxon>Pseudomonadota</taxon>
        <taxon>Gammaproteobacteria</taxon>
        <taxon>Enterobacterales</taxon>
        <taxon>Erwiniaceae</taxon>
        <taxon>Erwinia</taxon>
    </lineage>
</organism>
<evidence type="ECO:0000313" key="6">
    <source>
        <dbReference type="EMBL" id="RQM37489.1"/>
    </source>
</evidence>
<gene>
    <name evidence="6" type="ORF">EB241_14630</name>
</gene>
<dbReference type="GO" id="GO:0005886">
    <property type="term" value="C:plasma membrane"/>
    <property type="evidence" value="ECO:0007669"/>
    <property type="project" value="UniProtKB-SubCell"/>
</dbReference>
<keyword evidence="4" id="KW-0762">Sugar transport</keyword>
<protein>
    <submittedName>
        <fullName evidence="6">Uncharacterized protein</fullName>
    </submittedName>
</protein>
<evidence type="ECO:0000313" key="7">
    <source>
        <dbReference type="Proteomes" id="UP000279457"/>
    </source>
</evidence>